<keyword evidence="1" id="KW-0472">Membrane</keyword>
<comment type="caution">
    <text evidence="2">The sequence shown here is derived from an EMBL/GenBank/DDBJ whole genome shotgun (WGS) entry which is preliminary data.</text>
</comment>
<name>A0A519BEP5_ACIG2</name>
<gene>
    <name evidence="2" type="ORF">EVJ46_09440</name>
</gene>
<dbReference type="Proteomes" id="UP000316562">
    <property type="component" value="Unassembled WGS sequence"/>
</dbReference>
<organism evidence="2 3">
    <name type="scientific">Acididesulfobacter guangdongensis</name>
    <dbReference type="NCBI Taxonomy" id="2597225"/>
    <lineage>
        <taxon>Bacteria</taxon>
        <taxon>Deltaproteobacteria</taxon>
        <taxon>Candidatus Acidulodesulfobacterales</taxon>
        <taxon>Candidatus Acididesulfobacter</taxon>
    </lineage>
</organism>
<keyword evidence="1" id="KW-0812">Transmembrane</keyword>
<reference evidence="2 3" key="1">
    <citation type="journal article" date="2019" name="ISME J.">
        <title>Insights into ecological role of a new deltaproteobacterial order Candidatus Acidulodesulfobacterales by metagenomics and metatranscriptomics.</title>
        <authorList>
            <person name="Tan S."/>
            <person name="Liu J."/>
            <person name="Fang Y."/>
            <person name="Hedlund B.P."/>
            <person name="Lian Z.H."/>
            <person name="Huang L.Y."/>
            <person name="Li J.T."/>
            <person name="Huang L.N."/>
            <person name="Li W.J."/>
            <person name="Jiang H.C."/>
            <person name="Dong H.L."/>
            <person name="Shu W.S."/>
        </authorList>
    </citation>
    <scope>NUCLEOTIDE SEQUENCE [LARGE SCALE GENOMIC DNA]</scope>
    <source>
        <strain evidence="2">AP2</strain>
    </source>
</reference>
<evidence type="ECO:0000313" key="3">
    <source>
        <dbReference type="Proteomes" id="UP000316562"/>
    </source>
</evidence>
<keyword evidence="1" id="KW-1133">Transmembrane helix</keyword>
<dbReference type="InterPro" id="IPR023614">
    <property type="entry name" value="Porin_dom_sf"/>
</dbReference>
<protein>
    <submittedName>
        <fullName evidence="2">Uncharacterized protein</fullName>
    </submittedName>
</protein>
<accession>A0A519BEP5</accession>
<evidence type="ECO:0000313" key="2">
    <source>
        <dbReference type="EMBL" id="RZD15733.1"/>
    </source>
</evidence>
<sequence>MNTFNRTEKRRLNQPSLNQKYVFFILVFGFIAVLSFAVLQIKTSYASGQSVLTGGNVNLYENPATGEVFLKSGAGRVKIGKKMTDKLFKTKSAESSDIPSMPSWLKNIQLHALIYMGYGYFTNTGFSGQMQLEEEPPATGNNGYNAFNVNRGYLIFIYQPNKNWFLKITPNIVKTSNSGITGGSEFYRLKYAFVQFNHVYNANGLTTNIKVGQFPTPMVAWEDGLLGYHFVERTPWGFLGVTSTQAGLGVSGKFRNDGKIYLAYNAGIFNNAAFHNSEEADQKSPQVRLSYYPFGASSNLNGLGVSGYYSWGMNDSSFEPSVSDASSSNLPVTRSSLILNYKTDRYNIVLQYDYARNLTYPLGGGPTSFGNSEDAGSACSPIGEYSTSEPNTTCNPNGSLPFNVGLPSSVTGAISNNSEHGVDAFGYYNITNKIGVFGLIQDWFMQPNAGTPVASSGTSNLYESPYNFQRLVIGVGYKLNNNIQLALDDQNFRFLNDSAYRNAPETSPAYINYGQWMGDTNAIFLNARIAF</sequence>
<dbReference type="EMBL" id="SGBC01000004">
    <property type="protein sequence ID" value="RZD15733.1"/>
    <property type="molecule type" value="Genomic_DNA"/>
</dbReference>
<dbReference type="AlphaFoldDB" id="A0A519BEP5"/>
<evidence type="ECO:0000256" key="1">
    <source>
        <dbReference type="SAM" id="Phobius"/>
    </source>
</evidence>
<proteinExistence type="predicted"/>
<dbReference type="Gene3D" id="2.40.160.10">
    <property type="entry name" value="Porin"/>
    <property type="match status" value="1"/>
</dbReference>
<feature type="transmembrane region" description="Helical" evidence="1">
    <location>
        <begin position="21"/>
        <end position="41"/>
    </location>
</feature>